<sequence length="177" mass="20441">MRGGKVGMEVGSLRERILVALLIYKFGEQNVKTDIPITEPEADVYVFDKPFSIKTLSNSLNGLKLVWTVDAESAVKFSTEYVPSCDMIFEHIYWERQGGLYCIPKSVQLEIFEQMGRAEYIKLPKAGTNPRGVEMRGKALKFLVKHSETLKISINWQKGRIEFDAFERWIELWDNEE</sequence>
<name>A0A1I2AHL0_9BACT</name>
<dbReference type="InterPro" id="IPR038374">
    <property type="entry name" value="ThaI_sf"/>
</dbReference>
<dbReference type="InterPro" id="IPR029128">
    <property type="entry name" value="ThaI"/>
</dbReference>
<proteinExistence type="predicted"/>
<organism evidence="1 2">
    <name type="scientific">Thermoflexibacter ruber</name>
    <dbReference type="NCBI Taxonomy" id="1003"/>
    <lineage>
        <taxon>Bacteria</taxon>
        <taxon>Pseudomonadati</taxon>
        <taxon>Bacteroidota</taxon>
        <taxon>Cytophagia</taxon>
        <taxon>Cytophagales</taxon>
        <taxon>Thermoflexibacteraceae</taxon>
        <taxon>Thermoflexibacter</taxon>
    </lineage>
</organism>
<dbReference type="AlphaFoldDB" id="A0A1I2AHL0"/>
<evidence type="ECO:0000313" key="1">
    <source>
        <dbReference type="EMBL" id="SFE43396.1"/>
    </source>
</evidence>
<dbReference type="STRING" id="1003.SAMN04488541_1001174"/>
<dbReference type="Pfam" id="PF15514">
    <property type="entry name" value="ThaI"/>
    <property type="match status" value="1"/>
</dbReference>
<dbReference type="Gene3D" id="3.40.600.30">
    <property type="match status" value="1"/>
</dbReference>
<evidence type="ECO:0000313" key="2">
    <source>
        <dbReference type="Proteomes" id="UP000199513"/>
    </source>
</evidence>
<dbReference type="Proteomes" id="UP000199513">
    <property type="component" value="Unassembled WGS sequence"/>
</dbReference>
<keyword evidence="1" id="KW-0540">Nuclease</keyword>
<gene>
    <name evidence="1" type="ORF">SAMN04488541_1001174</name>
</gene>
<keyword evidence="2" id="KW-1185">Reference proteome</keyword>
<keyword evidence="1" id="KW-0255">Endonuclease</keyword>
<keyword evidence="1" id="KW-0378">Hydrolase</keyword>
<protein>
    <submittedName>
        <fullName evidence="1">Restriction endonuclease ThaI</fullName>
    </submittedName>
</protein>
<accession>A0A1I2AHL0</accession>
<dbReference type="GO" id="GO:0004519">
    <property type="term" value="F:endonuclease activity"/>
    <property type="evidence" value="ECO:0007669"/>
    <property type="project" value="UniProtKB-KW"/>
</dbReference>
<dbReference type="EMBL" id="FONY01000001">
    <property type="protein sequence ID" value="SFE43396.1"/>
    <property type="molecule type" value="Genomic_DNA"/>
</dbReference>
<reference evidence="1 2" key="1">
    <citation type="submission" date="2016-10" db="EMBL/GenBank/DDBJ databases">
        <authorList>
            <person name="de Groot N.N."/>
        </authorList>
    </citation>
    <scope>NUCLEOTIDE SEQUENCE [LARGE SCALE GENOMIC DNA]</scope>
    <source>
        <strain>GEY</strain>
        <strain evidence="2">DSM 9560</strain>
    </source>
</reference>